<reference evidence="1" key="1">
    <citation type="submission" date="2023-08" db="EMBL/GenBank/DDBJ databases">
        <title>Black Yeasts Isolated from many extreme environments.</title>
        <authorList>
            <person name="Coleine C."/>
            <person name="Stajich J.E."/>
            <person name="Selbmann L."/>
        </authorList>
    </citation>
    <scope>NUCLEOTIDE SEQUENCE</scope>
    <source>
        <strain evidence="1">CCFEE 5401</strain>
    </source>
</reference>
<protein>
    <submittedName>
        <fullName evidence="1">Uncharacterized protein</fullName>
    </submittedName>
</protein>
<dbReference type="PANTHER" id="PTHR47843:SF5">
    <property type="entry name" value="BTB_POZ DOMAIN PROTEIN"/>
    <property type="match status" value="1"/>
</dbReference>
<sequence>MEALQKGLAELYESGEFTDWKIEGSKNSIELKAVGTGEDDVVCDDPETIKLMVHFLYYLDYEAPQRQKVQTGVTEHSREAELLRRGRMEGIRTMHPEADGWFPSPKGKKSKVSTLVAGTPGSDGNLVMHAKIFTAAVKYQITTLQRLASTKFAAAAKVSWDHYTFAEAARIAYTTTPDEFRDLRETVADTIHKHKSLLDKVSIKDLLMDVRPLPVELLRMARGLPAVTSEPKDDVPKCAECESVLYLVECSECGHDYLGCCYGQCQNCGHAEHD</sequence>
<comment type="caution">
    <text evidence="1">The sequence shown here is derived from an EMBL/GenBank/DDBJ whole genome shotgun (WGS) entry which is preliminary data.</text>
</comment>
<gene>
    <name evidence="1" type="ORF">LTR62_000758</name>
</gene>
<proteinExistence type="predicted"/>
<accession>A0AAN7TNI3</accession>
<dbReference type="EMBL" id="JAVRRL010000011">
    <property type="protein sequence ID" value="KAK5115669.1"/>
    <property type="molecule type" value="Genomic_DNA"/>
</dbReference>
<evidence type="ECO:0000313" key="2">
    <source>
        <dbReference type="Proteomes" id="UP001310890"/>
    </source>
</evidence>
<organism evidence="1 2">
    <name type="scientific">Meristemomyces frigidus</name>
    <dbReference type="NCBI Taxonomy" id="1508187"/>
    <lineage>
        <taxon>Eukaryota</taxon>
        <taxon>Fungi</taxon>
        <taxon>Dikarya</taxon>
        <taxon>Ascomycota</taxon>
        <taxon>Pezizomycotina</taxon>
        <taxon>Dothideomycetes</taxon>
        <taxon>Dothideomycetidae</taxon>
        <taxon>Mycosphaerellales</taxon>
        <taxon>Teratosphaeriaceae</taxon>
        <taxon>Meristemomyces</taxon>
    </lineage>
</organism>
<dbReference type="AlphaFoldDB" id="A0AAN7TNI3"/>
<dbReference type="InterPro" id="IPR011333">
    <property type="entry name" value="SKP1/BTB/POZ_sf"/>
</dbReference>
<evidence type="ECO:0000313" key="1">
    <source>
        <dbReference type="EMBL" id="KAK5115669.1"/>
    </source>
</evidence>
<dbReference type="PANTHER" id="PTHR47843">
    <property type="entry name" value="BTB DOMAIN-CONTAINING PROTEIN-RELATED"/>
    <property type="match status" value="1"/>
</dbReference>
<dbReference type="Gene3D" id="3.30.710.10">
    <property type="entry name" value="Potassium Channel Kv1.1, Chain A"/>
    <property type="match status" value="1"/>
</dbReference>
<name>A0AAN7TNI3_9PEZI</name>
<dbReference type="Proteomes" id="UP001310890">
    <property type="component" value="Unassembled WGS sequence"/>
</dbReference>